<accession>Q4L9Y5</accession>
<name>Q4L9Y5_STAHJ</name>
<dbReference type="Pfam" id="PF07510">
    <property type="entry name" value="GmrSD_C"/>
    <property type="match status" value="1"/>
</dbReference>
<evidence type="ECO:0000313" key="3">
    <source>
        <dbReference type="EMBL" id="BAE03540.1"/>
    </source>
</evidence>
<evidence type="ECO:0000259" key="2">
    <source>
        <dbReference type="Pfam" id="PF07510"/>
    </source>
</evidence>
<organism evidence="3 4">
    <name type="scientific">Staphylococcus haemolyticus (strain JCSC1435)</name>
    <dbReference type="NCBI Taxonomy" id="279808"/>
    <lineage>
        <taxon>Bacteria</taxon>
        <taxon>Bacillati</taxon>
        <taxon>Bacillota</taxon>
        <taxon>Bacilli</taxon>
        <taxon>Bacillales</taxon>
        <taxon>Staphylococcaceae</taxon>
        <taxon>Staphylococcus</taxon>
    </lineage>
</organism>
<dbReference type="PANTHER" id="PTHR35149">
    <property type="entry name" value="SLL5132 PROTEIN"/>
    <property type="match status" value="1"/>
</dbReference>
<proteinExistence type="predicted"/>
<dbReference type="KEGG" id="sha:SH0231"/>
<dbReference type="Pfam" id="PF03235">
    <property type="entry name" value="GmrSD_N"/>
    <property type="match status" value="1"/>
</dbReference>
<sequence>MEENKIDSRHQNISELVFNSKQPFFIPEFQREFVWEKKDVEELLIDFKEDSEDFKKETSELSGYLLGNIVLIANNSDMTVIDGQQRLTTITIIFKALQSYAKRKINEDSEYKEKWSNLASNLPKGYSMTNDLGEFVKLKIKHDASLPFGDYYRRLMQDQLNEDYVIKNNSDKNINEIYEYVFDFIEGNALTEKQIIRFINYLMYNVYLIMTTAPSEAKAFQLFEVLNDRGRALEPLDLIKNLALKSIVKDGDDSLKEEFLSHWKKFSENLEYPFKQDNRRKKISSSKFLTNYFLAIYGENVKKNNLLKFFKDKLKDWKSIDIVDFSKDLANISYIYAKLEVHDYTAFTTKHQYLMTTLYEVIGIEQAKVMLMPFYSLTNEDDKELILKAIIRYVTSVLFSFNQTNSIESFIPKMIKKHYEDKNVKKTVKLIDDEINLYVDDIKASLPSKRLENKNGTHSSKALLLYRLIEGLISENSNAISKSLSKQLTIEHILSQKIEIDDYSLLGFVDAEEFAQYKNKVGNLTLINNTDNSSIGNKKFIDKLAHYKEDVEFLLTKKLATDLETNVKNGQDTRLVNMLNSYIDTPKLTGNEKHFTKSMIDTRSNEITNLLIDFVTNNLKYK</sequence>
<dbReference type="EMBL" id="AP006716">
    <property type="protein sequence ID" value="BAE03540.1"/>
    <property type="molecule type" value="Genomic_DNA"/>
</dbReference>
<dbReference type="RefSeq" id="WP_011274560.1">
    <property type="nucleotide sequence ID" value="NC_007168.1"/>
</dbReference>
<protein>
    <recommendedName>
        <fullName evidence="5">DUF262 domain-containing protein</fullName>
    </recommendedName>
</protein>
<dbReference type="AlphaFoldDB" id="Q4L9Y5"/>
<dbReference type="PANTHER" id="PTHR35149:SF1">
    <property type="entry name" value="DUF5655 DOMAIN-CONTAINING PROTEIN"/>
    <property type="match status" value="1"/>
</dbReference>
<dbReference type="OrthoDB" id="9798761at2"/>
<reference evidence="3 4" key="1">
    <citation type="journal article" date="2005" name="J. Bacteriol.">
        <title>Whole-genome sequencing of Staphylococcus haemolyticus uncovers the extreme plasticity of its genome and the evolution of human-colonizing staphylococcal species.</title>
        <authorList>
            <person name="Takeuchi F."/>
            <person name="Watanabe S."/>
            <person name="Baba T."/>
            <person name="Yuzawa H."/>
            <person name="Ito T."/>
            <person name="Morimoto Y."/>
            <person name="Kuroda M."/>
            <person name="Cui L."/>
            <person name="Takahashi M."/>
            <person name="Ankai A."/>
            <person name="Baba S."/>
            <person name="Fukui S."/>
            <person name="Lee J.C."/>
            <person name="Hiramatsu K."/>
        </authorList>
    </citation>
    <scope>NUCLEOTIDE SEQUENCE [LARGE SCALE GENOMIC DNA]</scope>
    <source>
        <strain evidence="3 4">JCSC1435</strain>
    </source>
</reference>
<dbReference type="InterPro" id="IPR004919">
    <property type="entry name" value="GmrSD_N"/>
</dbReference>
<feature type="domain" description="GmrSD restriction endonucleases C-terminal" evidence="2">
    <location>
        <begin position="450"/>
        <end position="608"/>
    </location>
</feature>
<feature type="domain" description="GmrSD restriction endonucleases N-terminal" evidence="1">
    <location>
        <begin position="14"/>
        <end position="242"/>
    </location>
</feature>
<dbReference type="HOGENOM" id="CLU_019881_0_0_9"/>
<evidence type="ECO:0000313" key="4">
    <source>
        <dbReference type="Proteomes" id="UP000000543"/>
    </source>
</evidence>
<gene>
    <name evidence="3" type="ordered locus">SH0231</name>
</gene>
<evidence type="ECO:0008006" key="5">
    <source>
        <dbReference type="Google" id="ProtNLM"/>
    </source>
</evidence>
<dbReference type="eggNOG" id="COG1479">
    <property type="taxonomic scope" value="Bacteria"/>
</dbReference>
<dbReference type="Proteomes" id="UP000000543">
    <property type="component" value="Chromosome"/>
</dbReference>
<evidence type="ECO:0000259" key="1">
    <source>
        <dbReference type="Pfam" id="PF03235"/>
    </source>
</evidence>
<dbReference type="InterPro" id="IPR011089">
    <property type="entry name" value="GmrSD_C"/>
</dbReference>